<feature type="transmembrane region" description="Helical" evidence="7">
    <location>
        <begin position="437"/>
        <end position="463"/>
    </location>
</feature>
<feature type="region of interest" description="Disordered" evidence="6">
    <location>
        <begin position="509"/>
        <end position="539"/>
    </location>
</feature>
<name>A0A7Z9C8S2_9ACTO</name>
<evidence type="ECO:0000256" key="5">
    <source>
        <dbReference type="ARBA" id="ARBA00023136"/>
    </source>
</evidence>
<dbReference type="InterPro" id="IPR002549">
    <property type="entry name" value="AI-2E-like"/>
</dbReference>
<feature type="compositionally biased region" description="Low complexity" evidence="6">
    <location>
        <begin position="118"/>
        <end position="133"/>
    </location>
</feature>
<feature type="compositionally biased region" description="Basic residues" evidence="6">
    <location>
        <begin position="530"/>
        <end position="539"/>
    </location>
</feature>
<dbReference type="GO" id="GO:0055085">
    <property type="term" value="P:transmembrane transport"/>
    <property type="evidence" value="ECO:0007669"/>
    <property type="project" value="TreeGrafter"/>
</dbReference>
<evidence type="ECO:0000313" key="9">
    <source>
        <dbReference type="Proteomes" id="UP000269974"/>
    </source>
</evidence>
<gene>
    <name evidence="8" type="primary">yhhT</name>
    <name evidence="8" type="ORF">NCTC10327_00063</name>
</gene>
<dbReference type="GO" id="GO:0016020">
    <property type="term" value="C:membrane"/>
    <property type="evidence" value="ECO:0007669"/>
    <property type="project" value="UniProtKB-SubCell"/>
</dbReference>
<evidence type="ECO:0000256" key="3">
    <source>
        <dbReference type="ARBA" id="ARBA00022692"/>
    </source>
</evidence>
<dbReference type="EMBL" id="UYIO01000001">
    <property type="protein sequence ID" value="VDG75336.1"/>
    <property type="molecule type" value="Genomic_DNA"/>
</dbReference>
<keyword evidence="4 7" id="KW-1133">Transmembrane helix</keyword>
<dbReference type="Pfam" id="PF01594">
    <property type="entry name" value="AI-2E_transport"/>
    <property type="match status" value="1"/>
</dbReference>
<feature type="transmembrane region" description="Helical" evidence="7">
    <location>
        <begin position="145"/>
        <end position="164"/>
    </location>
</feature>
<evidence type="ECO:0000256" key="7">
    <source>
        <dbReference type="SAM" id="Phobius"/>
    </source>
</evidence>
<sequence length="539" mass="59134">MIFRCRRRRPDRVRIAGATDNLPVAAMQVATNRRPRTFTQGITKERKHNMVRMGPGDLPRDKELKIKAATQEQGREAGTTETATGQGTAAQPAQPTQPAQPAGNTQTTRAEKNTPAETRAATNNPSTTSSATVTAGFTPAGEAPIGLKILLVVALITVGCAGLYMIQDFFAPLFFALTLVLTVRPIHRWLMAHQVPGFLSATVTILVLIVFLGAVVGLVAWSLAGLPDTIMRYSDKFTQLFHDVMNFAEQRGFSTEEITQQLSKQFDVGTIISWIQRAAGSIMSTGALIGVLALCVLFLTIDTIQLQSRSRILENHDSDFYRAIASFEGRVRQYWLVATAFGLGVSVINYFVLLVLDVPMPLAWALWTFITNYIPNIGFIIGVIPPALMGLVDSGLATAIWVIVIFTLINVVIQGIIQPKFTGEAVGLSPTVTFISLLFWTVVVGPLGSILAVPLTLFFKALLVDSSPKSRWLDSFLIPEKEAKMKEERGIYEPESEAEVFIPFQPLQESRSRLSSRLSVNSSRSASRLSRAKRRASRK</sequence>
<comment type="caution">
    <text evidence="8">The sequence shown here is derived from an EMBL/GenBank/DDBJ whole genome shotgun (WGS) entry which is preliminary data.</text>
</comment>
<keyword evidence="3 7" id="KW-0812">Transmembrane</keyword>
<evidence type="ECO:0000256" key="2">
    <source>
        <dbReference type="ARBA" id="ARBA00009773"/>
    </source>
</evidence>
<feature type="transmembrane region" description="Helical" evidence="7">
    <location>
        <begin position="198"/>
        <end position="224"/>
    </location>
</feature>
<feature type="transmembrane region" description="Helical" evidence="7">
    <location>
        <begin position="334"/>
        <end position="356"/>
    </location>
</feature>
<comment type="subcellular location">
    <subcellularLocation>
        <location evidence="1">Membrane</location>
        <topology evidence="1">Multi-pass membrane protein</topology>
    </subcellularLocation>
</comment>
<dbReference type="PANTHER" id="PTHR21716:SF64">
    <property type="entry name" value="AI-2 TRANSPORT PROTEIN TQSA"/>
    <property type="match status" value="1"/>
</dbReference>
<evidence type="ECO:0000256" key="1">
    <source>
        <dbReference type="ARBA" id="ARBA00004141"/>
    </source>
</evidence>
<feature type="transmembrane region" description="Helical" evidence="7">
    <location>
        <begin position="396"/>
        <end position="417"/>
    </location>
</feature>
<feature type="transmembrane region" description="Helical" evidence="7">
    <location>
        <begin position="362"/>
        <end position="384"/>
    </location>
</feature>
<feature type="region of interest" description="Disordered" evidence="6">
    <location>
        <begin position="70"/>
        <end position="133"/>
    </location>
</feature>
<dbReference type="PANTHER" id="PTHR21716">
    <property type="entry name" value="TRANSMEMBRANE PROTEIN"/>
    <property type="match status" value="1"/>
</dbReference>
<accession>A0A7Z9C8S2</accession>
<keyword evidence="5 7" id="KW-0472">Membrane</keyword>
<protein>
    <submittedName>
        <fullName evidence="8">Putative permease</fullName>
    </submittedName>
</protein>
<proteinExistence type="inferred from homology"/>
<evidence type="ECO:0000256" key="4">
    <source>
        <dbReference type="ARBA" id="ARBA00022989"/>
    </source>
</evidence>
<reference evidence="8 9" key="1">
    <citation type="submission" date="2018-11" db="EMBL/GenBank/DDBJ databases">
        <authorList>
            <consortium name="Pathogen Informatics"/>
        </authorList>
    </citation>
    <scope>NUCLEOTIDE SEQUENCE [LARGE SCALE GENOMIC DNA]</scope>
    <source>
        <strain evidence="8 9">NCTC10327</strain>
    </source>
</reference>
<organism evidence="8 9">
    <name type="scientific">Actinobaculum suis</name>
    <dbReference type="NCBI Taxonomy" id="1657"/>
    <lineage>
        <taxon>Bacteria</taxon>
        <taxon>Bacillati</taxon>
        <taxon>Actinomycetota</taxon>
        <taxon>Actinomycetes</taxon>
        <taxon>Actinomycetales</taxon>
        <taxon>Actinomycetaceae</taxon>
        <taxon>Actinobaculum</taxon>
    </lineage>
</organism>
<dbReference type="AlphaFoldDB" id="A0A7Z9C8S2"/>
<feature type="compositionally biased region" description="Low complexity" evidence="6">
    <location>
        <begin position="513"/>
        <end position="529"/>
    </location>
</feature>
<feature type="transmembrane region" description="Helical" evidence="7">
    <location>
        <begin position="282"/>
        <end position="301"/>
    </location>
</feature>
<evidence type="ECO:0000313" key="8">
    <source>
        <dbReference type="EMBL" id="VDG75336.1"/>
    </source>
</evidence>
<evidence type="ECO:0000256" key="6">
    <source>
        <dbReference type="SAM" id="MobiDB-lite"/>
    </source>
</evidence>
<feature type="transmembrane region" description="Helical" evidence="7">
    <location>
        <begin position="170"/>
        <end position="186"/>
    </location>
</feature>
<feature type="compositionally biased region" description="Low complexity" evidence="6">
    <location>
        <begin position="70"/>
        <end position="108"/>
    </location>
</feature>
<dbReference type="Proteomes" id="UP000269974">
    <property type="component" value="Unassembled WGS sequence"/>
</dbReference>
<comment type="similarity">
    <text evidence="2">Belongs to the autoinducer-2 exporter (AI-2E) (TC 2.A.86) family.</text>
</comment>